<accession>A0A225SUQ8</accession>
<comment type="caution">
    <text evidence="1">The sequence shown here is derived from an EMBL/GenBank/DDBJ whole genome shotgun (WGS) entry which is preliminary data.</text>
</comment>
<name>A0A225SUQ8_9BURK</name>
<organism evidence="1 2">
    <name type="scientific">Herbaspirillum aquaticum</name>
    <dbReference type="NCBI Taxonomy" id="568783"/>
    <lineage>
        <taxon>Bacteria</taxon>
        <taxon>Pseudomonadati</taxon>
        <taxon>Pseudomonadota</taxon>
        <taxon>Betaproteobacteria</taxon>
        <taxon>Burkholderiales</taxon>
        <taxon>Oxalobacteraceae</taxon>
        <taxon>Herbaspirillum</taxon>
    </lineage>
</organism>
<evidence type="ECO:0000313" key="2">
    <source>
        <dbReference type="Proteomes" id="UP000214747"/>
    </source>
</evidence>
<dbReference type="Proteomes" id="UP000214747">
    <property type="component" value="Unassembled WGS sequence"/>
</dbReference>
<sequence>MQISGESGSVFSAIQQRQTLPMSVDELADKLIALGAGFTKKTLVAHIEEGNLFLPDFLKCLIILRSHSLDSFLDYKDIVAAAEAEVASQA</sequence>
<dbReference type="AlphaFoldDB" id="A0A225SUQ8"/>
<dbReference type="EMBL" id="NJGV01000008">
    <property type="protein sequence ID" value="OWY34852.1"/>
    <property type="molecule type" value="Genomic_DNA"/>
</dbReference>
<reference evidence="1 2" key="1">
    <citation type="journal article" date="2010" name="Int. J. Syst. Evol. Microbiol.">
        <title>Reclassification of Herbaspirillum putei as a later heterotypic synonym of Herbaspirillum huttiense, with the description of H. huttiense subsp. huttiense subsp. nov. and H. huttiense subsp. putei subsp. nov., comb. nov., and description of Herbaspirillum aquaticum sp. nov.</title>
        <authorList>
            <person name="Dobritsa A.P."/>
            <person name="Reddy M.C."/>
            <person name="Samadpour M."/>
        </authorList>
    </citation>
    <scope>NUCLEOTIDE SEQUENCE [LARGE SCALE GENOMIC DNA]</scope>
    <source>
        <strain evidence="1 2">IEH 4430</strain>
    </source>
</reference>
<gene>
    <name evidence="1" type="ORF">CEJ45_11220</name>
</gene>
<evidence type="ECO:0000313" key="1">
    <source>
        <dbReference type="EMBL" id="OWY34852.1"/>
    </source>
</evidence>
<keyword evidence="2" id="KW-1185">Reference proteome</keyword>
<protein>
    <submittedName>
        <fullName evidence="1">Uncharacterized protein</fullName>
    </submittedName>
</protein>
<proteinExistence type="predicted"/>